<dbReference type="EMBL" id="LOED01000002">
    <property type="protein sequence ID" value="KXG78474.1"/>
    <property type="molecule type" value="Genomic_DNA"/>
</dbReference>
<dbReference type="CDD" id="cd24048">
    <property type="entry name" value="ASKHA_NBD_FtsA"/>
    <property type="match status" value="1"/>
</dbReference>
<organism evidence="8 9">
    <name type="scientific">Fervidicola ferrireducens</name>
    <dbReference type="NCBI Taxonomy" id="520764"/>
    <lineage>
        <taxon>Bacteria</taxon>
        <taxon>Bacillati</taxon>
        <taxon>Bacillota</taxon>
        <taxon>Clostridia</taxon>
        <taxon>Thermosediminibacterales</taxon>
        <taxon>Thermosediminibacteraceae</taxon>
        <taxon>Fervidicola</taxon>
    </lineage>
</organism>
<evidence type="ECO:0000256" key="4">
    <source>
        <dbReference type="ARBA" id="ARBA00023306"/>
    </source>
</evidence>
<evidence type="ECO:0000256" key="3">
    <source>
        <dbReference type="ARBA" id="ARBA00023136"/>
    </source>
</evidence>
<dbReference type="PANTHER" id="PTHR32432">
    <property type="entry name" value="CELL DIVISION PROTEIN FTSA-RELATED"/>
    <property type="match status" value="1"/>
</dbReference>
<dbReference type="GO" id="GO:0043093">
    <property type="term" value="P:FtsZ-dependent cytokinesis"/>
    <property type="evidence" value="ECO:0007669"/>
    <property type="project" value="UniProtKB-UniRule"/>
</dbReference>
<accession>A0A140LD49</accession>
<dbReference type="PANTHER" id="PTHR32432:SF4">
    <property type="entry name" value="CELL DIVISION PROTEIN FTSA"/>
    <property type="match status" value="1"/>
</dbReference>
<dbReference type="NCBIfam" id="TIGR01174">
    <property type="entry name" value="ftsA"/>
    <property type="match status" value="1"/>
</dbReference>
<comment type="caution">
    <text evidence="8">The sequence shown here is derived from an EMBL/GenBank/DDBJ whole genome shotgun (WGS) entry which is preliminary data.</text>
</comment>
<evidence type="ECO:0000256" key="1">
    <source>
        <dbReference type="ARBA" id="ARBA00022475"/>
    </source>
</evidence>
<evidence type="ECO:0000256" key="5">
    <source>
        <dbReference type="HAMAP-Rule" id="MF_02033"/>
    </source>
</evidence>
<name>A0A140LD49_9FIRM</name>
<dbReference type="InterPro" id="IPR020823">
    <property type="entry name" value="Cell_div_FtsA"/>
</dbReference>
<dbReference type="SUPFAM" id="SSF53067">
    <property type="entry name" value="Actin-like ATPase domain"/>
    <property type="match status" value="2"/>
</dbReference>
<keyword evidence="2 5" id="KW-0132">Cell division</keyword>
<keyword evidence="4 5" id="KW-0131">Cell cycle</keyword>
<dbReference type="PIRSF" id="PIRSF003101">
    <property type="entry name" value="FtsA"/>
    <property type="match status" value="1"/>
</dbReference>
<evidence type="ECO:0000256" key="2">
    <source>
        <dbReference type="ARBA" id="ARBA00022618"/>
    </source>
</evidence>
<dbReference type="Pfam" id="PF14450">
    <property type="entry name" value="FtsA"/>
    <property type="match status" value="1"/>
</dbReference>
<evidence type="ECO:0000256" key="6">
    <source>
        <dbReference type="PIRNR" id="PIRNR003101"/>
    </source>
</evidence>
<gene>
    <name evidence="8" type="primary">ftsA_1</name>
    <name evidence="5" type="synonym">ftsA</name>
    <name evidence="8" type="ORF">AN618_02290</name>
</gene>
<dbReference type="GO" id="GO:0032153">
    <property type="term" value="C:cell division site"/>
    <property type="evidence" value="ECO:0007669"/>
    <property type="project" value="UniProtKB-UniRule"/>
</dbReference>
<dbReference type="HAMAP" id="MF_02033">
    <property type="entry name" value="FtsA"/>
    <property type="match status" value="1"/>
</dbReference>
<dbReference type="Gene3D" id="3.30.420.40">
    <property type="match status" value="2"/>
</dbReference>
<dbReference type="InterPro" id="IPR043129">
    <property type="entry name" value="ATPase_NBD"/>
</dbReference>
<dbReference type="SMART" id="SM00842">
    <property type="entry name" value="FtsA"/>
    <property type="match status" value="1"/>
</dbReference>
<protein>
    <recommendedName>
        <fullName evidence="5 6">Cell division protein FtsA</fullName>
    </recommendedName>
</protein>
<dbReference type="AlphaFoldDB" id="A0A140LD49"/>
<comment type="function">
    <text evidence="5 6">Cell division protein that is involved in the assembly of the Z ring. May serve as a membrane anchor for the Z ring.</text>
</comment>
<comment type="similarity">
    <text evidence="5 6">Belongs to the FtsA/MreB family.</text>
</comment>
<dbReference type="FunCoup" id="A0A140LD49">
    <property type="interactions" value="236"/>
</dbReference>
<evidence type="ECO:0000313" key="9">
    <source>
        <dbReference type="Proteomes" id="UP000070427"/>
    </source>
</evidence>
<keyword evidence="3 5" id="KW-0472">Membrane</keyword>
<dbReference type="GO" id="GO:0009898">
    <property type="term" value="C:cytoplasmic side of plasma membrane"/>
    <property type="evidence" value="ECO:0007669"/>
    <property type="project" value="UniProtKB-UniRule"/>
</dbReference>
<keyword evidence="1 5" id="KW-1003">Cell membrane</keyword>
<dbReference type="InterPro" id="IPR050696">
    <property type="entry name" value="FtsA/MreB"/>
</dbReference>
<keyword evidence="9" id="KW-1185">Reference proteome</keyword>
<dbReference type="Gene3D" id="3.30.1490.110">
    <property type="match status" value="1"/>
</dbReference>
<dbReference type="InParanoid" id="A0A140LD49"/>
<dbReference type="Pfam" id="PF02491">
    <property type="entry name" value="SHS2_FTSA"/>
    <property type="match status" value="1"/>
</dbReference>
<dbReference type="STRING" id="520764.AN618_02290"/>
<evidence type="ECO:0000259" key="7">
    <source>
        <dbReference type="SMART" id="SM00842"/>
    </source>
</evidence>
<dbReference type="PATRIC" id="fig|520764.3.peg.247"/>
<reference evidence="8 9" key="1">
    <citation type="submission" date="2015-12" db="EMBL/GenBank/DDBJ databases">
        <title>Draft genome sequnece of Fervidicola ferrireducens strain Y170.</title>
        <authorList>
            <person name="Patel B.K."/>
        </authorList>
    </citation>
    <scope>NUCLEOTIDE SEQUENCE [LARGE SCALE GENOMIC DNA]</scope>
    <source>
        <strain evidence="8 9">Y170</strain>
    </source>
</reference>
<comment type="subunit">
    <text evidence="5">Self-interacts. Interacts with FtsZ.</text>
</comment>
<feature type="domain" description="SHS2" evidence="7">
    <location>
        <begin position="37"/>
        <end position="225"/>
    </location>
</feature>
<proteinExistence type="inferred from homology"/>
<sequence length="437" mass="47465">MNKKFVEKKGILRLDVEFIIGTRPREGGGALARSSIVASLDLGSSKVCCMVGEISRNGEIDIIGYGVAPSTGIKKGNIVNIEAMVRSISEAVLQAQQMSNAKIDSVLVGVSGPNVTIVNNRGVVAIPRSDREITPHDVERVLQASRIIAIPPDREIIEVIPRQFIVDGCDGIRDPVGMIGTRLEVEVSIITGQLTTIQNVVRCVQKSGLEVEGLILKSLAAKEILLSDDEVDMGVALVDVGAGTTEITVFRGENIELYNLIPLGGDYVTNDIAIGLRLPYSQAEAIKRKYACAAASLASDKPDIEIHSIGEASPRKISQKELALIIEPRVQEIISLIHKELKTVNYREMLAAGIVLCGGGLLHMRGALEIAQKMLGIPVRAAKTDMYGFDHTFTVALGLLYYGSKNRSFGDRDEVRDKSALSFFERAKRILREYFLG</sequence>
<dbReference type="Proteomes" id="UP000070427">
    <property type="component" value="Unassembled WGS sequence"/>
</dbReference>
<evidence type="ECO:0000313" key="8">
    <source>
        <dbReference type="EMBL" id="KXG78474.1"/>
    </source>
</evidence>
<dbReference type="InterPro" id="IPR003494">
    <property type="entry name" value="SHS2_FtsA"/>
</dbReference>
<comment type="subcellular location">
    <subcellularLocation>
        <location evidence="5">Cell membrane</location>
        <topology evidence="5">Peripheral membrane protein</topology>
        <orientation evidence="5">Cytoplasmic side</orientation>
    </subcellularLocation>
    <text evidence="5">Localizes to the Z ring in an FtsZ-dependent manner. Targeted to the membrane through a conserved C-terminal amphipathic helix.</text>
</comment>